<sequence>MFEIIKEIEETLRDFFHYTRVDAPDTVSGSGTAMTPGGALHGTVLHGAASNSGALGVASPQEPTYVNL</sequence>
<dbReference type="Proteomes" id="UP001359485">
    <property type="component" value="Unassembled WGS sequence"/>
</dbReference>
<organism evidence="1 2">
    <name type="scientific">Polyplax serrata</name>
    <name type="common">Common mouse louse</name>
    <dbReference type="NCBI Taxonomy" id="468196"/>
    <lineage>
        <taxon>Eukaryota</taxon>
        <taxon>Metazoa</taxon>
        <taxon>Ecdysozoa</taxon>
        <taxon>Arthropoda</taxon>
        <taxon>Hexapoda</taxon>
        <taxon>Insecta</taxon>
        <taxon>Pterygota</taxon>
        <taxon>Neoptera</taxon>
        <taxon>Paraneoptera</taxon>
        <taxon>Psocodea</taxon>
        <taxon>Troctomorpha</taxon>
        <taxon>Phthiraptera</taxon>
        <taxon>Anoplura</taxon>
        <taxon>Polyplacidae</taxon>
        <taxon>Polyplax</taxon>
    </lineage>
</organism>
<dbReference type="EMBL" id="JAWJWF010000004">
    <property type="protein sequence ID" value="KAK6633468.1"/>
    <property type="molecule type" value="Genomic_DNA"/>
</dbReference>
<evidence type="ECO:0000313" key="2">
    <source>
        <dbReference type="Proteomes" id="UP001359485"/>
    </source>
</evidence>
<name>A0ABR1B3D2_POLSC</name>
<accession>A0ABR1B3D2</accession>
<evidence type="ECO:0000313" key="1">
    <source>
        <dbReference type="EMBL" id="KAK6633468.1"/>
    </source>
</evidence>
<reference evidence="1 2" key="1">
    <citation type="submission" date="2023-09" db="EMBL/GenBank/DDBJ databases">
        <title>Genomes of two closely related lineages of the louse Polyplax serrata with different host specificities.</title>
        <authorList>
            <person name="Martinu J."/>
            <person name="Tarabai H."/>
            <person name="Stefka J."/>
            <person name="Hypsa V."/>
        </authorList>
    </citation>
    <scope>NUCLEOTIDE SEQUENCE [LARGE SCALE GENOMIC DNA]</scope>
    <source>
        <strain evidence="1">98ZLc_SE</strain>
    </source>
</reference>
<keyword evidence="2" id="KW-1185">Reference proteome</keyword>
<comment type="caution">
    <text evidence="1">The sequence shown here is derived from an EMBL/GenBank/DDBJ whole genome shotgun (WGS) entry which is preliminary data.</text>
</comment>
<proteinExistence type="predicted"/>
<protein>
    <submittedName>
        <fullName evidence="1">Uncharacterized protein</fullName>
    </submittedName>
</protein>
<gene>
    <name evidence="1" type="ORF">RUM44_004075</name>
</gene>